<dbReference type="GO" id="GO:0042910">
    <property type="term" value="F:xenobiotic transmembrane transporter activity"/>
    <property type="evidence" value="ECO:0007669"/>
    <property type="project" value="InterPro"/>
</dbReference>
<protein>
    <submittedName>
        <fullName evidence="8">MATE family efflux transporter</fullName>
    </submittedName>
</protein>
<feature type="transmembrane region" description="Helical" evidence="7">
    <location>
        <begin position="314"/>
        <end position="331"/>
    </location>
</feature>
<dbReference type="GO" id="GO:0005886">
    <property type="term" value="C:plasma membrane"/>
    <property type="evidence" value="ECO:0007669"/>
    <property type="project" value="UniProtKB-SubCell"/>
</dbReference>
<gene>
    <name evidence="8" type="ORF">ATC03_15935</name>
</gene>
<keyword evidence="9" id="KW-1185">Reference proteome</keyword>
<evidence type="ECO:0000256" key="5">
    <source>
        <dbReference type="ARBA" id="ARBA00022989"/>
    </source>
</evidence>
<reference evidence="8 9" key="1">
    <citation type="journal article" date="2016" name="Int. J. Syst. Evol. Microbiol.">
        <title>Agromyces aureus sp. nov., isolated from the rhizosphere of Salix caprea L. grown in a heavy-metal-contaminated soil.</title>
        <authorList>
            <person name="Corretto E."/>
            <person name="Antonielli L."/>
            <person name="Sessitsch A."/>
            <person name="Compant S."/>
            <person name="Gorfer M."/>
            <person name="Kuffner M."/>
            <person name="Brader G."/>
        </authorList>
    </citation>
    <scope>NUCLEOTIDE SEQUENCE [LARGE SCALE GENOMIC DNA]</scope>
    <source>
        <strain evidence="8 9">AR33</strain>
    </source>
</reference>
<evidence type="ECO:0000256" key="3">
    <source>
        <dbReference type="ARBA" id="ARBA00022475"/>
    </source>
</evidence>
<keyword evidence="6 7" id="KW-0472">Membrane</keyword>
<dbReference type="KEGG" id="agy:ATC03_15935"/>
<feature type="transmembrane region" description="Helical" evidence="7">
    <location>
        <begin position="274"/>
        <end position="294"/>
    </location>
</feature>
<evidence type="ECO:0000256" key="4">
    <source>
        <dbReference type="ARBA" id="ARBA00022692"/>
    </source>
</evidence>
<dbReference type="InterPro" id="IPR051327">
    <property type="entry name" value="MATE_MepA_subfamily"/>
</dbReference>
<evidence type="ECO:0000256" key="2">
    <source>
        <dbReference type="ARBA" id="ARBA00022448"/>
    </source>
</evidence>
<dbReference type="Pfam" id="PF01554">
    <property type="entry name" value="MatE"/>
    <property type="match status" value="2"/>
</dbReference>
<feature type="transmembrane region" description="Helical" evidence="7">
    <location>
        <begin position="121"/>
        <end position="144"/>
    </location>
</feature>
<dbReference type="PANTHER" id="PTHR43823:SF3">
    <property type="entry name" value="MULTIDRUG EXPORT PROTEIN MEPA"/>
    <property type="match status" value="1"/>
</dbReference>
<evidence type="ECO:0000313" key="8">
    <source>
        <dbReference type="EMBL" id="ANJ29004.1"/>
    </source>
</evidence>
<sequence length="489" mass="50092">MEPAPRPAVDPASTPEVSAAAKVGTDRWYLASAPIIRALVHLCVPMAAAMIVGAIYNVINAGFIGSLHDATLLAAITFAAPLLGLVMGVGGVFGVGGGALISRLLGASEHDPSKAGEIKRVSSFALWGSVVTGAVLGGIGLLLLHPLVSLLGADAAAVPATSAFVGVMLAFVPVLAAAFCLEQLVRAEGAARQVMIALIASAVANVVFDILFILVLPWGVAGAALAMGLSNVGVVAYFAIWLHRHSDHLSLAPRWFTLAPAVVKPVFGVGVGELLQSGFLIVTALVLNNLAVAYGDTALAAMGVAVRIAQVPEFLVMGVTLGVLPLLAYAYGKGDRARLRSALRVSAITVGGIVLVAATTLIVFGEQVFQVFVADRSVLAIGVTILTAQLVAMIANGFAGLIISFFQATGRASAAIVMSLAQGVLFIPIVLLGNLWFGLAGIIWALTVTEVIVLVVGVITWIASRRAIERGLAEGSAERAEQGLEAAVA</sequence>
<proteinExistence type="predicted"/>
<feature type="transmembrane region" description="Helical" evidence="7">
    <location>
        <begin position="38"/>
        <end position="59"/>
    </location>
</feature>
<evidence type="ECO:0000256" key="7">
    <source>
        <dbReference type="SAM" id="Phobius"/>
    </source>
</evidence>
<evidence type="ECO:0000313" key="9">
    <source>
        <dbReference type="Proteomes" id="UP000078437"/>
    </source>
</evidence>
<keyword evidence="2" id="KW-0813">Transport</keyword>
<dbReference type="PANTHER" id="PTHR43823">
    <property type="entry name" value="SPORULATION PROTEIN YKVU"/>
    <property type="match status" value="1"/>
</dbReference>
<dbReference type="STRING" id="453304.ATC03_15935"/>
<keyword evidence="3" id="KW-1003">Cell membrane</keyword>
<keyword evidence="5 7" id="KW-1133">Transmembrane helix</keyword>
<organism evidence="8 9">
    <name type="scientific">Agromyces aureus</name>
    <dbReference type="NCBI Taxonomy" id="453304"/>
    <lineage>
        <taxon>Bacteria</taxon>
        <taxon>Bacillati</taxon>
        <taxon>Actinomycetota</taxon>
        <taxon>Actinomycetes</taxon>
        <taxon>Micrococcales</taxon>
        <taxon>Microbacteriaceae</taxon>
        <taxon>Agromyces</taxon>
    </lineage>
</organism>
<dbReference type="InterPro" id="IPR002528">
    <property type="entry name" value="MATE_fam"/>
</dbReference>
<dbReference type="InterPro" id="IPR048279">
    <property type="entry name" value="MdtK-like"/>
</dbReference>
<dbReference type="PIRSF" id="PIRSF006603">
    <property type="entry name" value="DinF"/>
    <property type="match status" value="1"/>
</dbReference>
<dbReference type="AlphaFoldDB" id="A0A191WLB8"/>
<feature type="transmembrane region" description="Helical" evidence="7">
    <location>
        <begin position="220"/>
        <end position="242"/>
    </location>
</feature>
<evidence type="ECO:0000256" key="6">
    <source>
        <dbReference type="ARBA" id="ARBA00023136"/>
    </source>
</evidence>
<feature type="transmembrane region" description="Helical" evidence="7">
    <location>
        <begin position="442"/>
        <end position="463"/>
    </location>
</feature>
<accession>A0A191WLB8</accession>
<feature type="transmembrane region" description="Helical" evidence="7">
    <location>
        <begin position="343"/>
        <end position="365"/>
    </location>
</feature>
<feature type="transmembrane region" description="Helical" evidence="7">
    <location>
        <begin position="156"/>
        <end position="181"/>
    </location>
</feature>
<feature type="transmembrane region" description="Helical" evidence="7">
    <location>
        <begin position="193"/>
        <end position="214"/>
    </location>
</feature>
<feature type="transmembrane region" description="Helical" evidence="7">
    <location>
        <begin position="377"/>
        <end position="403"/>
    </location>
</feature>
<dbReference type="GO" id="GO:0015297">
    <property type="term" value="F:antiporter activity"/>
    <property type="evidence" value="ECO:0007669"/>
    <property type="project" value="InterPro"/>
</dbReference>
<dbReference type="Proteomes" id="UP000078437">
    <property type="component" value="Chromosome"/>
</dbReference>
<name>A0A191WLB8_9MICO</name>
<dbReference type="EMBL" id="CP013979">
    <property type="protein sequence ID" value="ANJ29004.1"/>
    <property type="molecule type" value="Genomic_DNA"/>
</dbReference>
<keyword evidence="4 7" id="KW-0812">Transmembrane</keyword>
<reference evidence="9" key="2">
    <citation type="submission" date="2016-01" db="EMBL/GenBank/DDBJ databases">
        <title>Complete genome sequence of Agromyces aureus AR33T and comparison with related organisms.</title>
        <authorList>
            <person name="Corretto E."/>
            <person name="Antonielli L."/>
            <person name="Sessitsch A."/>
            <person name="Brader G."/>
        </authorList>
    </citation>
    <scope>NUCLEOTIDE SEQUENCE [LARGE SCALE GENOMIC DNA]</scope>
    <source>
        <strain evidence="9">AR33</strain>
    </source>
</reference>
<evidence type="ECO:0000256" key="1">
    <source>
        <dbReference type="ARBA" id="ARBA00004651"/>
    </source>
</evidence>
<comment type="subcellular location">
    <subcellularLocation>
        <location evidence="1">Cell membrane</location>
        <topology evidence="1">Multi-pass membrane protein</topology>
    </subcellularLocation>
</comment>
<feature type="transmembrane region" description="Helical" evidence="7">
    <location>
        <begin position="415"/>
        <end position="436"/>
    </location>
</feature>
<feature type="transmembrane region" description="Helical" evidence="7">
    <location>
        <begin position="71"/>
        <end position="101"/>
    </location>
</feature>